<keyword evidence="6 7" id="KW-0472">Membrane</keyword>
<accession>A0A9D2EEZ4</accession>
<dbReference type="GO" id="GO:0009246">
    <property type="term" value="P:enterobacterial common antigen biosynthetic process"/>
    <property type="evidence" value="ECO:0007669"/>
    <property type="project" value="TreeGrafter"/>
</dbReference>
<evidence type="ECO:0000256" key="6">
    <source>
        <dbReference type="ARBA" id="ARBA00023136"/>
    </source>
</evidence>
<dbReference type="Proteomes" id="UP000824037">
    <property type="component" value="Unassembled WGS sequence"/>
</dbReference>
<feature type="transmembrane region" description="Helical" evidence="7">
    <location>
        <begin position="183"/>
        <end position="202"/>
    </location>
</feature>
<feature type="transmembrane region" description="Helical" evidence="7">
    <location>
        <begin position="322"/>
        <end position="344"/>
    </location>
</feature>
<feature type="domain" description="Acyltransferase 3" evidence="8">
    <location>
        <begin position="9"/>
        <end position="342"/>
    </location>
</feature>
<keyword evidence="3" id="KW-1003">Cell membrane</keyword>
<sequence length="354" mass="37854">MPSTSGVIPWVTWLRIAAVYAVVLIHTAGPTAAGPGSTTTADGWVARALDLPFLWAVPVFVMLSGALSLDPKRFRGSAHYLRKRSVRLVPAVVFWNLVYLVSLIVTVEDWGEGWRDALGLVLAGEVAPHLYFFWIVLGLSVLTPVLVPWLAGISRAGCLIAALAAWAVPVLSTWPLLPGGEPLGVHTAAWSWWIPYLGAYLMGWALRGVILPRWATAPAAAGAVALMGLLAWQWKNPAAPQWLHLWFPANYYSLTVAALSCLVLLLAQRLVRPGGIGGVLTRPAVLRAAEPVSAATLGIFALHVLVLGIGTSTGVLGAPETAWPILLVRFLAVATVTTAVVLLLRRVPIVRTVL</sequence>
<dbReference type="AlphaFoldDB" id="A0A9D2EEZ4"/>
<feature type="transmembrane region" description="Helical" evidence="7">
    <location>
        <begin position="214"/>
        <end position="232"/>
    </location>
</feature>
<dbReference type="Pfam" id="PF01757">
    <property type="entry name" value="Acyl_transf_3"/>
    <property type="match status" value="1"/>
</dbReference>
<proteinExistence type="inferred from homology"/>
<dbReference type="PANTHER" id="PTHR40074:SF2">
    <property type="entry name" value="O-ACETYLTRANSFERASE WECH"/>
    <property type="match status" value="1"/>
</dbReference>
<comment type="caution">
    <text evidence="9">The sequence shown here is derived from an EMBL/GenBank/DDBJ whole genome shotgun (WGS) entry which is preliminary data.</text>
</comment>
<keyword evidence="4 7" id="KW-0812">Transmembrane</keyword>
<evidence type="ECO:0000256" key="4">
    <source>
        <dbReference type="ARBA" id="ARBA00022692"/>
    </source>
</evidence>
<feature type="transmembrane region" description="Helical" evidence="7">
    <location>
        <begin position="88"/>
        <end position="107"/>
    </location>
</feature>
<evidence type="ECO:0000256" key="5">
    <source>
        <dbReference type="ARBA" id="ARBA00022989"/>
    </source>
</evidence>
<feature type="transmembrane region" description="Helical" evidence="7">
    <location>
        <begin position="292"/>
        <end position="316"/>
    </location>
</feature>
<comment type="subcellular location">
    <subcellularLocation>
        <location evidence="1">Cell membrane</location>
        <topology evidence="1">Multi-pass membrane protein</topology>
    </subcellularLocation>
</comment>
<protein>
    <submittedName>
        <fullName evidence="9">Acyltransferase</fullName>
    </submittedName>
</protein>
<evidence type="ECO:0000256" key="7">
    <source>
        <dbReference type="SAM" id="Phobius"/>
    </source>
</evidence>
<dbReference type="EMBL" id="DXBY01000211">
    <property type="protein sequence ID" value="HIZ36568.1"/>
    <property type="molecule type" value="Genomic_DNA"/>
</dbReference>
<evidence type="ECO:0000256" key="1">
    <source>
        <dbReference type="ARBA" id="ARBA00004651"/>
    </source>
</evidence>
<dbReference type="GO" id="GO:0016413">
    <property type="term" value="F:O-acetyltransferase activity"/>
    <property type="evidence" value="ECO:0007669"/>
    <property type="project" value="TreeGrafter"/>
</dbReference>
<keyword evidence="5 7" id="KW-1133">Transmembrane helix</keyword>
<feature type="transmembrane region" description="Helical" evidence="7">
    <location>
        <begin position="252"/>
        <end position="271"/>
    </location>
</feature>
<feature type="transmembrane region" description="Helical" evidence="7">
    <location>
        <begin position="7"/>
        <end position="28"/>
    </location>
</feature>
<reference evidence="9" key="2">
    <citation type="submission" date="2021-04" db="EMBL/GenBank/DDBJ databases">
        <authorList>
            <person name="Gilroy R."/>
        </authorList>
    </citation>
    <scope>NUCLEOTIDE SEQUENCE</scope>
    <source>
        <strain evidence="9">ChiGjej4B4-7305</strain>
    </source>
</reference>
<evidence type="ECO:0000259" key="8">
    <source>
        <dbReference type="Pfam" id="PF01757"/>
    </source>
</evidence>
<name>A0A9D2EEZ4_9MICO</name>
<evidence type="ECO:0000256" key="2">
    <source>
        <dbReference type="ARBA" id="ARBA00007400"/>
    </source>
</evidence>
<evidence type="ECO:0000313" key="9">
    <source>
        <dbReference type="EMBL" id="HIZ36568.1"/>
    </source>
</evidence>
<evidence type="ECO:0000256" key="3">
    <source>
        <dbReference type="ARBA" id="ARBA00022475"/>
    </source>
</evidence>
<keyword evidence="9" id="KW-0808">Transferase</keyword>
<organism evidence="9 10">
    <name type="scientific">Candidatus Ruania gallistercoris</name>
    <dbReference type="NCBI Taxonomy" id="2838746"/>
    <lineage>
        <taxon>Bacteria</taxon>
        <taxon>Bacillati</taxon>
        <taxon>Actinomycetota</taxon>
        <taxon>Actinomycetes</taxon>
        <taxon>Micrococcales</taxon>
        <taxon>Ruaniaceae</taxon>
        <taxon>Ruania</taxon>
    </lineage>
</organism>
<dbReference type="GO" id="GO:0005886">
    <property type="term" value="C:plasma membrane"/>
    <property type="evidence" value="ECO:0007669"/>
    <property type="project" value="UniProtKB-SubCell"/>
</dbReference>
<gene>
    <name evidence="9" type="ORF">H9815_12385</name>
</gene>
<dbReference type="InterPro" id="IPR002656">
    <property type="entry name" value="Acyl_transf_3_dom"/>
</dbReference>
<reference evidence="9" key="1">
    <citation type="journal article" date="2021" name="PeerJ">
        <title>Extensive microbial diversity within the chicken gut microbiome revealed by metagenomics and culture.</title>
        <authorList>
            <person name="Gilroy R."/>
            <person name="Ravi A."/>
            <person name="Getino M."/>
            <person name="Pursley I."/>
            <person name="Horton D.L."/>
            <person name="Alikhan N.F."/>
            <person name="Baker D."/>
            <person name="Gharbi K."/>
            <person name="Hall N."/>
            <person name="Watson M."/>
            <person name="Adriaenssens E.M."/>
            <person name="Foster-Nyarko E."/>
            <person name="Jarju S."/>
            <person name="Secka A."/>
            <person name="Antonio M."/>
            <person name="Oren A."/>
            <person name="Chaudhuri R.R."/>
            <person name="La Ragione R."/>
            <person name="Hildebrand F."/>
            <person name="Pallen M.J."/>
        </authorList>
    </citation>
    <scope>NUCLEOTIDE SEQUENCE</scope>
    <source>
        <strain evidence="9">ChiGjej4B4-7305</strain>
    </source>
</reference>
<keyword evidence="9" id="KW-0012">Acyltransferase</keyword>
<evidence type="ECO:0000313" key="10">
    <source>
        <dbReference type="Proteomes" id="UP000824037"/>
    </source>
</evidence>
<comment type="similarity">
    <text evidence="2">Belongs to the acyltransferase 3 family.</text>
</comment>
<feature type="transmembrane region" description="Helical" evidence="7">
    <location>
        <begin position="131"/>
        <end position="151"/>
    </location>
</feature>
<dbReference type="PANTHER" id="PTHR40074">
    <property type="entry name" value="O-ACETYLTRANSFERASE WECH"/>
    <property type="match status" value="1"/>
</dbReference>
<feature type="transmembrane region" description="Helical" evidence="7">
    <location>
        <begin position="158"/>
        <end position="177"/>
    </location>
</feature>
<feature type="transmembrane region" description="Helical" evidence="7">
    <location>
        <begin position="48"/>
        <end position="67"/>
    </location>
</feature>